<dbReference type="GO" id="GO:0070402">
    <property type="term" value="F:NADPH binding"/>
    <property type="evidence" value="ECO:0007669"/>
    <property type="project" value="TreeGrafter"/>
</dbReference>
<dbReference type="SUPFAM" id="SSF51735">
    <property type="entry name" value="NAD(P)-binding Rossmann-fold domains"/>
    <property type="match status" value="1"/>
</dbReference>
<dbReference type="AlphaFoldDB" id="A0A0G3H7E5"/>
<dbReference type="Gene3D" id="3.40.50.720">
    <property type="entry name" value="NAD(P)-binding Rossmann-like Domain"/>
    <property type="match status" value="1"/>
</dbReference>
<dbReference type="PATRIC" id="fig|136857.5.peg.1871"/>
<dbReference type="Pfam" id="PF13602">
    <property type="entry name" value="ADH_zinc_N_2"/>
    <property type="match status" value="1"/>
</dbReference>
<keyword evidence="5" id="KW-1185">Reference proteome</keyword>
<dbReference type="CDD" id="cd05289">
    <property type="entry name" value="MDR_like_2"/>
    <property type="match status" value="1"/>
</dbReference>
<reference evidence="4 5" key="1">
    <citation type="journal article" date="2015" name="Genome Announc.">
        <title>Complete Genome Sequence of the Type Strain Corynebacterium testudinoris DSM 44614, Recovered from Necrotic Lesions in the Mouth of a Tortoise.</title>
        <authorList>
            <person name="Ruckert C."/>
            <person name="Kriete M."/>
            <person name="Jaenicke S."/>
            <person name="Winkler A."/>
            <person name="Tauch A."/>
        </authorList>
    </citation>
    <scope>NUCLEOTIDE SEQUENCE [LARGE SCALE GENOMIC DNA]</scope>
    <source>
        <strain evidence="4 5">DSM 44614</strain>
    </source>
</reference>
<dbReference type="SMART" id="SM00829">
    <property type="entry name" value="PKS_ER"/>
    <property type="match status" value="1"/>
</dbReference>
<accession>A0A0G3H7E5</accession>
<dbReference type="GO" id="GO:0016651">
    <property type="term" value="F:oxidoreductase activity, acting on NAD(P)H"/>
    <property type="evidence" value="ECO:0007669"/>
    <property type="project" value="TreeGrafter"/>
</dbReference>
<evidence type="ECO:0000259" key="3">
    <source>
        <dbReference type="SMART" id="SM00829"/>
    </source>
</evidence>
<dbReference type="PANTHER" id="PTHR48106">
    <property type="entry name" value="QUINONE OXIDOREDUCTASE PIG3-RELATED"/>
    <property type="match status" value="1"/>
</dbReference>
<dbReference type="InterPro" id="IPR036291">
    <property type="entry name" value="NAD(P)-bd_dom_sf"/>
</dbReference>
<dbReference type="SUPFAM" id="SSF50129">
    <property type="entry name" value="GroES-like"/>
    <property type="match status" value="1"/>
</dbReference>
<name>A0A0G3H7E5_9CORY</name>
<dbReference type="Pfam" id="PF08240">
    <property type="entry name" value="ADH_N"/>
    <property type="match status" value="1"/>
</dbReference>
<evidence type="ECO:0000313" key="4">
    <source>
        <dbReference type="EMBL" id="AKK09311.1"/>
    </source>
</evidence>
<dbReference type="Proteomes" id="UP000035540">
    <property type="component" value="Chromosome"/>
</dbReference>
<keyword evidence="1" id="KW-0521">NADP</keyword>
<dbReference type="KEGG" id="cted:CTEST_09420"/>
<gene>
    <name evidence="4" type="ORF">CTEST_09420</name>
</gene>
<evidence type="ECO:0000256" key="1">
    <source>
        <dbReference type="ARBA" id="ARBA00022857"/>
    </source>
</evidence>
<dbReference type="OrthoDB" id="9787435at2"/>
<evidence type="ECO:0000313" key="5">
    <source>
        <dbReference type="Proteomes" id="UP000035540"/>
    </source>
</evidence>
<dbReference type="InterPro" id="IPR013154">
    <property type="entry name" value="ADH-like_N"/>
</dbReference>
<organism evidence="4 5">
    <name type="scientific">Corynebacterium testudinoris</name>
    <dbReference type="NCBI Taxonomy" id="136857"/>
    <lineage>
        <taxon>Bacteria</taxon>
        <taxon>Bacillati</taxon>
        <taxon>Actinomycetota</taxon>
        <taxon>Actinomycetes</taxon>
        <taxon>Mycobacteriales</taxon>
        <taxon>Corynebacteriaceae</taxon>
        <taxon>Corynebacterium</taxon>
    </lineage>
</organism>
<dbReference type="InterPro" id="IPR011032">
    <property type="entry name" value="GroES-like_sf"/>
</dbReference>
<dbReference type="RefSeq" id="WP_047253506.1">
    <property type="nucleotide sequence ID" value="NZ_CP011545.1"/>
</dbReference>
<feature type="domain" description="Enoyl reductase (ER)" evidence="3">
    <location>
        <begin position="10"/>
        <end position="312"/>
    </location>
</feature>
<dbReference type="InterPro" id="IPR020843">
    <property type="entry name" value="ER"/>
</dbReference>
<dbReference type="EMBL" id="CP011545">
    <property type="protein sequence ID" value="AKK09311.1"/>
    <property type="molecule type" value="Genomic_DNA"/>
</dbReference>
<dbReference type="PANTHER" id="PTHR48106:SF18">
    <property type="entry name" value="QUINONE OXIDOREDUCTASE PIG3"/>
    <property type="match status" value="1"/>
</dbReference>
<evidence type="ECO:0000256" key="2">
    <source>
        <dbReference type="ARBA" id="ARBA00023002"/>
    </source>
</evidence>
<protein>
    <submittedName>
        <fullName evidence="4">Zn-dependent oxidoreductase, NADPH:quinone reductase</fullName>
    </submittedName>
</protein>
<keyword evidence="2" id="KW-0560">Oxidoreductase</keyword>
<reference evidence="5" key="2">
    <citation type="submission" date="2015-05" db="EMBL/GenBank/DDBJ databases">
        <title>Complete genome sequence of Corynebacterium testudinoris DSM 44614, recovered from necrotic lesions in the mouth of a tortoise.</title>
        <authorList>
            <person name="Ruckert C."/>
            <person name="Albersmeier A."/>
            <person name="Winkler A."/>
            <person name="Tauch A."/>
        </authorList>
    </citation>
    <scope>NUCLEOTIDE SEQUENCE [LARGE SCALE GENOMIC DNA]</scope>
    <source>
        <strain evidence="5">DSM 44614</strain>
    </source>
</reference>
<dbReference type="STRING" id="136857.CTEST_09420"/>
<dbReference type="Gene3D" id="3.90.180.10">
    <property type="entry name" value="Medium-chain alcohol dehydrogenases, catalytic domain"/>
    <property type="match status" value="1"/>
</dbReference>
<proteinExistence type="predicted"/>
<sequence length="314" mass="32667">MKAIGLTSYGGPDVLHTVELPTPEPGTGEIRLRVKAAAIHPADVMLRQGALSEWYGDTPQPYVPGMDVAGVVDAIGPGVDESSDLTLGTDAVALVNSFGTHGGYSEYLVLPAESVTKAPLGSSAEQAASFLMPALTARAGLDLLGLNKGDSLLVAGAGGAVGRFVVALAHADGLRVIALAADRDLELMRRLGADDFVPRSAEFLQQMQITAPSGVDGLFDTTPAHEQHLPVVRDGGRVVSTRTDLGNLDRGITSAMVNVRQHMTDHAAIVGLRDLAEAGVLPLDVAAAYPAADAVEAHRRFDAGQVNGRIVLTF</sequence>